<feature type="coiled-coil region" evidence="1">
    <location>
        <begin position="377"/>
        <end position="658"/>
    </location>
</feature>
<dbReference type="Proteomes" id="UP000244225">
    <property type="component" value="Unassembled WGS sequence"/>
</dbReference>
<dbReference type="PANTHER" id="PTHR32114:SF2">
    <property type="entry name" value="ABC TRANSPORTER ABCH.3"/>
    <property type="match status" value="1"/>
</dbReference>
<comment type="caution">
    <text evidence="4">The sequence shown here is derived from an EMBL/GenBank/DDBJ whole genome shotgun (WGS) entry which is preliminary data.</text>
</comment>
<evidence type="ECO:0000313" key="4">
    <source>
        <dbReference type="EMBL" id="PTX18790.1"/>
    </source>
</evidence>
<evidence type="ECO:0000256" key="2">
    <source>
        <dbReference type="SAM" id="MobiDB-lite"/>
    </source>
</evidence>
<keyword evidence="1" id="KW-0175">Coiled coil</keyword>
<organism evidence="4 5">
    <name type="scientific">Pontibacter mucosus</name>
    <dbReference type="NCBI Taxonomy" id="1649266"/>
    <lineage>
        <taxon>Bacteria</taxon>
        <taxon>Pseudomonadati</taxon>
        <taxon>Bacteroidota</taxon>
        <taxon>Cytophagia</taxon>
        <taxon>Cytophagales</taxon>
        <taxon>Hymenobacteraceae</taxon>
        <taxon>Pontibacter</taxon>
    </lineage>
</organism>
<dbReference type="Pfam" id="PF13476">
    <property type="entry name" value="AAA_23"/>
    <property type="match status" value="1"/>
</dbReference>
<feature type="coiled-coil region" evidence="1">
    <location>
        <begin position="297"/>
        <end position="324"/>
    </location>
</feature>
<dbReference type="SUPFAM" id="SSF52540">
    <property type="entry name" value="P-loop containing nucleoside triphosphate hydrolases"/>
    <property type="match status" value="3"/>
</dbReference>
<dbReference type="InterPro" id="IPR038729">
    <property type="entry name" value="Rad50/SbcC_AAA"/>
</dbReference>
<dbReference type="EMBL" id="QBKI01000005">
    <property type="protein sequence ID" value="PTX18790.1"/>
    <property type="molecule type" value="Genomic_DNA"/>
</dbReference>
<dbReference type="AlphaFoldDB" id="A0A2T5YHK1"/>
<feature type="coiled-coil region" evidence="1">
    <location>
        <begin position="188"/>
        <end position="270"/>
    </location>
</feature>
<evidence type="ECO:0000259" key="3">
    <source>
        <dbReference type="Pfam" id="PF13476"/>
    </source>
</evidence>
<dbReference type="Gene3D" id="3.40.50.300">
    <property type="entry name" value="P-loop containing nucleotide triphosphate hydrolases"/>
    <property type="match status" value="2"/>
</dbReference>
<feature type="region of interest" description="Disordered" evidence="2">
    <location>
        <begin position="717"/>
        <end position="742"/>
    </location>
</feature>
<dbReference type="PANTHER" id="PTHR32114">
    <property type="entry name" value="ABC TRANSPORTER ABCH.3"/>
    <property type="match status" value="1"/>
</dbReference>
<feature type="coiled-coil region" evidence="1">
    <location>
        <begin position="956"/>
        <end position="1045"/>
    </location>
</feature>
<dbReference type="GO" id="GO:0016887">
    <property type="term" value="F:ATP hydrolysis activity"/>
    <property type="evidence" value="ECO:0007669"/>
    <property type="project" value="InterPro"/>
</dbReference>
<keyword evidence="4" id="KW-0269">Exonuclease</keyword>
<keyword evidence="4" id="KW-0378">Hydrolase</keyword>
<sequence length="1217" mass="139868">MKILSVRFQNLNSLKGEHEIRFDQSPLAEAGLFAITGPTGAGKTTILDAITVGLYGLVHRHSNDKPLELMTRHTAESFSEVEFEASGKRYRSKWHLRRSRGKVDGNIQPVHMELYAFEADELFDLKPSEVPGKVAELCGLDYNQFLRSVMLSQGDFARFLKASPNERSSLLEKITDTGIYSEISRFAYEKAKQERQKYESLEQLLKNTQLLPEEQREAYEQSIKELAEQEAILQTDITGLQQKLQWLQQVAQLQARQQQHQQALQVQEQKLAQLQPEFVKLKQHEQAHQFVGELAEIRSANSKVAEVQEQLQTLQKRVPVLETELEAAGKIATDATRAHQQQEEAVQKLDPLLAQVSSLDHQISTIREAYSKNKNAYVGFEQQLQQEQAQLQTKQQELEKLTQEATSIKTWLEQHAQLQDLKEHLPEFKATLRDLQEVEQRIRRNQQEQQELQQQRQQEAIQLADLQKQLAQQQTQQEQLHQQKEEKLTALQRILADKSMEELEQAAQSQPALVARYERLQELAQQHAGQQQKLQSINEHLTQLRQQQEEASIKLQDNQTKYKQADEHLQALQKLVQLQQQIQQYEEARHTLTKEEPCPLCGSTHHPFAENGYTFDLPEEVQKRDKQQELVKELEQRINQLQLQLDSLEQKLQLGVDAKSETETELQRLSLSFVQLSEGLPQSITIAEVAQLAQLKQAQQQSASALQQQLAQARSLSREMESINHQSQQLREAQVQAQAHSNQLQSSDKLLQNQLQKLQDILTDEQEQQQAHAQTAESFAATFGLKYKPEERHTLLQTLEQQAAAYAQKQQALESMREKYVELNTEVKNLKANEAQKLKELEERKQVLQEEHEQLTRLKAERYTLFGDKNTEQERTRAGQELKARATQAEEARRQLLQKQQELQQARARQTECLQQHQQNQSKLEDLRRGLLHVLQQKGIETIEALSQMLLHRDEADRLANLKAQTEKHLTELRKSLSDVQQELKQLQQMQLTEESMETLQAQHRQKTEQQRELISQRARQQERLDQDAQQREKNRELAEQLKTQQQVCHRWSQLADLIGSADGNKFSRFAQGLTLARLVELANRHLQKLNDRYRILKSAAEDLELLIVDMYQAEAVRPMNTLSGGESFLVSLALALGLSDLAGRRTQINSLFIDEGFGTLDADTLDAAISTLENLQASGKMIGIISHVEALKERISTQIKVQRQAGGVSKVEVIAG</sequence>
<protein>
    <submittedName>
        <fullName evidence="4">Exonuclease SbcC</fullName>
    </submittedName>
</protein>
<dbReference type="GO" id="GO:0006302">
    <property type="term" value="P:double-strand break repair"/>
    <property type="evidence" value="ECO:0007669"/>
    <property type="project" value="InterPro"/>
</dbReference>
<dbReference type="Gene3D" id="1.10.287.1490">
    <property type="match status" value="1"/>
</dbReference>
<keyword evidence="5" id="KW-1185">Reference proteome</keyword>
<keyword evidence="4" id="KW-0540">Nuclease</keyword>
<feature type="region of interest" description="Disordered" evidence="2">
    <location>
        <begin position="869"/>
        <end position="890"/>
    </location>
</feature>
<dbReference type="Pfam" id="PF13558">
    <property type="entry name" value="SbcC_Walker_B"/>
    <property type="match status" value="1"/>
</dbReference>
<feature type="coiled-coil region" evidence="1">
    <location>
        <begin position="1080"/>
        <end position="1107"/>
    </location>
</feature>
<dbReference type="GO" id="GO:0004527">
    <property type="term" value="F:exonuclease activity"/>
    <property type="evidence" value="ECO:0007669"/>
    <property type="project" value="UniProtKB-KW"/>
</dbReference>
<dbReference type="OrthoDB" id="9795626at2"/>
<name>A0A2T5YHK1_9BACT</name>
<reference evidence="4 5" key="1">
    <citation type="submission" date="2018-04" db="EMBL/GenBank/DDBJ databases">
        <title>Genomic Encyclopedia of Archaeal and Bacterial Type Strains, Phase II (KMG-II): from individual species to whole genera.</title>
        <authorList>
            <person name="Goeker M."/>
        </authorList>
    </citation>
    <scope>NUCLEOTIDE SEQUENCE [LARGE SCALE GENOMIC DNA]</scope>
    <source>
        <strain evidence="4 5">DSM 100162</strain>
    </source>
</reference>
<proteinExistence type="predicted"/>
<dbReference type="InterPro" id="IPR027417">
    <property type="entry name" value="P-loop_NTPase"/>
</dbReference>
<accession>A0A2T5YHK1</accession>
<feature type="domain" description="Rad50/SbcC-type AAA" evidence="3">
    <location>
        <begin position="6"/>
        <end position="230"/>
    </location>
</feature>
<evidence type="ECO:0000256" key="1">
    <source>
        <dbReference type="SAM" id="Coils"/>
    </source>
</evidence>
<gene>
    <name evidence="4" type="ORF">C8N40_10579</name>
</gene>
<dbReference type="RefSeq" id="WP_108211846.1">
    <property type="nucleotide sequence ID" value="NZ_QBKI01000005.1"/>
</dbReference>
<evidence type="ECO:0000313" key="5">
    <source>
        <dbReference type="Proteomes" id="UP000244225"/>
    </source>
</evidence>
<feature type="compositionally biased region" description="Polar residues" evidence="2">
    <location>
        <begin position="723"/>
        <end position="741"/>
    </location>
</feature>